<organism evidence="1 2">
    <name type="scientific">Panagrolaimus sp. ES5</name>
    <dbReference type="NCBI Taxonomy" id="591445"/>
    <lineage>
        <taxon>Eukaryota</taxon>
        <taxon>Metazoa</taxon>
        <taxon>Ecdysozoa</taxon>
        <taxon>Nematoda</taxon>
        <taxon>Chromadorea</taxon>
        <taxon>Rhabditida</taxon>
        <taxon>Tylenchina</taxon>
        <taxon>Panagrolaimomorpha</taxon>
        <taxon>Panagrolaimoidea</taxon>
        <taxon>Panagrolaimidae</taxon>
        <taxon>Panagrolaimus</taxon>
    </lineage>
</organism>
<reference evidence="2" key="1">
    <citation type="submission" date="2022-11" db="UniProtKB">
        <authorList>
            <consortium name="WormBaseParasite"/>
        </authorList>
    </citation>
    <scope>IDENTIFICATION</scope>
</reference>
<dbReference type="WBParaSite" id="ES5_v2.g16331.t1">
    <property type="protein sequence ID" value="ES5_v2.g16331.t1"/>
    <property type="gene ID" value="ES5_v2.g16331"/>
</dbReference>
<protein>
    <submittedName>
        <fullName evidence="2">Uncharacterized protein</fullName>
    </submittedName>
</protein>
<sequence>MSDCTSQLSIKCLTIPDVSLKSIPSPTPVKEPWNDIPFSPIEGSFNNLTIDELIINFQLSSTLNPRPSLFGVQLKPRIGGIRGEKFQFELMEESISESKQRQADQSAETVTSDFTEMISSNSEAGFSTLKQHDPNANITESEREKILGLAANPNYGSTVDPLLPGLENLGPSQDGMPPESISNHESSKSCLSDVSPLEKPIDPEPYIYGNVPLNRQKASSSHLTSMGFDSDSLLKGLCCIGPSEGGIIPNLNDESSSISPVSPPQQFTTLPSLVRDAADRYTIDPNLSSYDTTMQADDGRELMEKHNWDLYEKLKRLNQRQRDQN</sequence>
<dbReference type="Proteomes" id="UP000887579">
    <property type="component" value="Unplaced"/>
</dbReference>
<evidence type="ECO:0000313" key="1">
    <source>
        <dbReference type="Proteomes" id="UP000887579"/>
    </source>
</evidence>
<accession>A0AC34FGC9</accession>
<name>A0AC34FGC9_9BILA</name>
<evidence type="ECO:0000313" key="2">
    <source>
        <dbReference type="WBParaSite" id="ES5_v2.g16331.t1"/>
    </source>
</evidence>
<proteinExistence type="predicted"/>